<feature type="repeat" description="ANK" evidence="3">
    <location>
        <begin position="134"/>
        <end position="166"/>
    </location>
</feature>
<feature type="repeat" description="ANK" evidence="3">
    <location>
        <begin position="664"/>
        <end position="698"/>
    </location>
</feature>
<gene>
    <name evidence="5" type="ORF">M0811_10120</name>
</gene>
<feature type="repeat" description="ANK" evidence="3">
    <location>
        <begin position="235"/>
        <end position="268"/>
    </location>
</feature>
<feature type="repeat" description="ANK" evidence="3">
    <location>
        <begin position="402"/>
        <end position="434"/>
    </location>
</feature>
<feature type="domain" description="BTB" evidence="4">
    <location>
        <begin position="910"/>
        <end position="978"/>
    </location>
</feature>
<evidence type="ECO:0000256" key="3">
    <source>
        <dbReference type="PROSITE-ProRule" id="PRU00023"/>
    </source>
</evidence>
<evidence type="ECO:0000256" key="2">
    <source>
        <dbReference type="ARBA" id="ARBA00023043"/>
    </source>
</evidence>
<feature type="repeat" description="ANK" evidence="3">
    <location>
        <begin position="468"/>
        <end position="500"/>
    </location>
</feature>
<dbReference type="OMA" id="HISCERE"/>
<dbReference type="Pfam" id="PF00651">
    <property type="entry name" value="BTB"/>
    <property type="match status" value="1"/>
</dbReference>
<evidence type="ECO:0000313" key="5">
    <source>
        <dbReference type="EMBL" id="KAJ5071711.1"/>
    </source>
</evidence>
<dbReference type="SUPFAM" id="SSF54695">
    <property type="entry name" value="POZ domain"/>
    <property type="match status" value="1"/>
</dbReference>
<dbReference type="InterPro" id="IPR036770">
    <property type="entry name" value="Ankyrin_rpt-contain_sf"/>
</dbReference>
<feature type="repeat" description="ANK" evidence="3">
    <location>
        <begin position="565"/>
        <end position="597"/>
    </location>
</feature>
<dbReference type="Pfam" id="PF00023">
    <property type="entry name" value="Ank"/>
    <property type="match status" value="1"/>
</dbReference>
<sequence>MDIWEAIKTNNTKELSSMNVKSFNEQRSNQKPMIIYAIEEQCSLETIKFLVEHGADLNETDKMQRNALHTAILNHVKIEVILYIIDKGVRIGANDNKNSTPLHYAILHLEGNERKKVTGLMIRKGVEVNAKNNQNETPLHLACQQNEIQVIRNLISHGAEVNVYNFIGETPLHLCFANQSLDMAKYLIQNGADLFAITTNQNRTCLHYACLESTNLQTVKFLVDKRLDVCARDFMGLTPLHLVCKQPNSLDIAQFLLTNGADLEANSREKESTPLHLAIAQNSIKLVQYLIQKYPKTSQSHLKSIFFFACEIEASLSIVRLIERYVDINKTKGNKLSSILHTVCNVHQSREILDFLVERKADVNAIDSNRNTPLHISCEREMMDFIKILVENHADVNILNNNKDTPLHIACRKNSIEIAKYLLENGANPKQKLKDFSSPMDLALRNDSFELVKLLFEHGFNLNEPIMYDVLPLHHACQSNSMEIIKFMVEKGADVHKKCKGKPPLVYLCVTRGFAEILQFFVDKGVDINEEYRNTSFFEYALEESTVEVVKFFINKGYDVNKLLSGSTPLHIALKRDSLDIVKLLIEKGANVNEVLSNNDISLHYSARYNSFDILKTLVEHGADCNARNTNMETPFHLACQFKSLDTLKFLVDHGADIHATTNDNQTSLHFAMRRKQISFRIIGYLVKKGNDINLEDKSGQTPISLAFRKGHLQLIHFLLLNGANFLNIKSSRIQKKTAKFLGFIYSFIQDMSKLMNLSEFSDYEIPNRDAEPIPVHKTILLTRFDNDKDLLQKFTNVCQQKPKEIVQWCVNFLYTGSHNPALYFQKIHKASRTKKKEDVFIRYLFSTKERSEQEKVVNKIEEEKRSNQEEAIRLVFEEIGLNQNWIKLKSGRFGLTRDLRELYHDESTKDFTIICEDQRIIRVHKLILIMRSDLFKAMFQLNVQDTSNQVHDYSGKSFEALNELIYFFYHDEVDKSKITKQVLEELRNAEEFYQLHRRTYLKLVINDLSRTLK</sequence>
<keyword evidence="6" id="KW-1185">Reference proteome</keyword>
<dbReference type="OrthoDB" id="539213at2759"/>
<dbReference type="SUPFAM" id="SSF48403">
    <property type="entry name" value="Ankyrin repeat"/>
    <property type="match status" value="3"/>
</dbReference>
<feature type="repeat" description="ANK" evidence="3">
    <location>
        <begin position="631"/>
        <end position="663"/>
    </location>
</feature>
<dbReference type="SMART" id="SM00248">
    <property type="entry name" value="ANK"/>
    <property type="match status" value="21"/>
</dbReference>
<feature type="repeat" description="ANK" evidence="3">
    <location>
        <begin position="167"/>
        <end position="199"/>
    </location>
</feature>
<dbReference type="EMBL" id="JAPDFW010000086">
    <property type="protein sequence ID" value="KAJ5071711.1"/>
    <property type="molecule type" value="Genomic_DNA"/>
</dbReference>
<dbReference type="SMART" id="SM00225">
    <property type="entry name" value="BTB"/>
    <property type="match status" value="1"/>
</dbReference>
<reference evidence="5" key="1">
    <citation type="submission" date="2022-10" db="EMBL/GenBank/DDBJ databases">
        <title>Novel sulphate-reducing endosymbionts in the free-living metamonad Anaeramoeba.</title>
        <authorList>
            <person name="Jerlstrom-Hultqvist J."/>
            <person name="Cepicka I."/>
            <person name="Gallot-Lavallee L."/>
            <person name="Salas-Leiva D."/>
            <person name="Curtis B.A."/>
            <person name="Zahonova K."/>
            <person name="Pipaliya S."/>
            <person name="Dacks J."/>
            <person name="Roger A.J."/>
        </authorList>
    </citation>
    <scope>NUCLEOTIDE SEQUENCE</scope>
    <source>
        <strain evidence="5">BMAN</strain>
    </source>
</reference>
<evidence type="ECO:0000256" key="1">
    <source>
        <dbReference type="ARBA" id="ARBA00022737"/>
    </source>
</evidence>
<feature type="repeat" description="ANK" evidence="3">
    <location>
        <begin position="369"/>
        <end position="401"/>
    </location>
</feature>
<keyword evidence="1" id="KW-0677">Repeat</keyword>
<dbReference type="AlphaFoldDB" id="A0A9Q0R9C3"/>
<accession>A0A9Q0R9C3</accession>
<feature type="repeat" description="ANK" evidence="3">
    <location>
        <begin position="598"/>
        <end position="630"/>
    </location>
</feature>
<protein>
    <submittedName>
        <fullName evidence="5">Ankyrin repeat ph and sec7 domain containing protein secg-related</fullName>
    </submittedName>
</protein>
<dbReference type="PROSITE" id="PS50097">
    <property type="entry name" value="BTB"/>
    <property type="match status" value="1"/>
</dbReference>
<feature type="repeat" description="ANK" evidence="3">
    <location>
        <begin position="699"/>
        <end position="725"/>
    </location>
</feature>
<evidence type="ECO:0000313" key="6">
    <source>
        <dbReference type="Proteomes" id="UP001149090"/>
    </source>
</evidence>
<dbReference type="CDD" id="cd18186">
    <property type="entry name" value="BTB_POZ_ZBTB_KLHL-like"/>
    <property type="match status" value="1"/>
</dbReference>
<name>A0A9Q0R9C3_ANAIG</name>
<comment type="caution">
    <text evidence="5">The sequence shown here is derived from an EMBL/GenBank/DDBJ whole genome shotgun (WGS) entry which is preliminary data.</text>
</comment>
<proteinExistence type="predicted"/>
<dbReference type="Gene3D" id="3.30.710.10">
    <property type="entry name" value="Potassium Channel Kv1.1, Chain A"/>
    <property type="match status" value="1"/>
</dbReference>
<dbReference type="Proteomes" id="UP001149090">
    <property type="component" value="Unassembled WGS sequence"/>
</dbReference>
<keyword evidence="2 3" id="KW-0040">ANK repeat</keyword>
<evidence type="ECO:0000259" key="4">
    <source>
        <dbReference type="PROSITE" id="PS50097"/>
    </source>
</evidence>
<dbReference type="PROSITE" id="PS50088">
    <property type="entry name" value="ANK_REPEAT"/>
    <property type="match status" value="13"/>
</dbReference>
<dbReference type="InterPro" id="IPR011333">
    <property type="entry name" value="SKP1/BTB/POZ_sf"/>
</dbReference>
<feature type="repeat" description="ANK" evidence="3">
    <location>
        <begin position="270"/>
        <end position="293"/>
    </location>
</feature>
<organism evidence="5 6">
    <name type="scientific">Anaeramoeba ignava</name>
    <name type="common">Anaerobic marine amoeba</name>
    <dbReference type="NCBI Taxonomy" id="1746090"/>
    <lineage>
        <taxon>Eukaryota</taxon>
        <taxon>Metamonada</taxon>
        <taxon>Anaeramoebidae</taxon>
        <taxon>Anaeramoeba</taxon>
    </lineage>
</organism>
<dbReference type="Pfam" id="PF12796">
    <property type="entry name" value="Ank_2"/>
    <property type="match status" value="7"/>
</dbReference>
<dbReference type="Gene3D" id="1.25.40.20">
    <property type="entry name" value="Ankyrin repeat-containing domain"/>
    <property type="match status" value="5"/>
</dbReference>
<dbReference type="PROSITE" id="PS50297">
    <property type="entry name" value="ANK_REP_REGION"/>
    <property type="match status" value="12"/>
</dbReference>
<dbReference type="InterPro" id="IPR002110">
    <property type="entry name" value="Ankyrin_rpt"/>
</dbReference>
<dbReference type="PRINTS" id="PR01415">
    <property type="entry name" value="ANKYRIN"/>
</dbReference>
<dbReference type="PANTHER" id="PTHR24126:SF14">
    <property type="entry name" value="ANK_REP_REGION DOMAIN-CONTAINING PROTEIN"/>
    <property type="match status" value="1"/>
</dbReference>
<feature type="repeat" description="ANK" evidence="3">
    <location>
        <begin position="97"/>
        <end position="133"/>
    </location>
</feature>
<dbReference type="PANTHER" id="PTHR24126">
    <property type="entry name" value="ANKYRIN REPEAT, PH AND SEC7 DOMAIN CONTAINING PROTEIN SECG-RELATED"/>
    <property type="match status" value="1"/>
</dbReference>
<dbReference type="InterPro" id="IPR000210">
    <property type="entry name" value="BTB/POZ_dom"/>
</dbReference>